<evidence type="ECO:0000313" key="2">
    <source>
        <dbReference type="EMBL" id="MFC5971105.1"/>
    </source>
</evidence>
<comment type="caution">
    <text evidence="2">The sequence shown here is derived from an EMBL/GenBank/DDBJ whole genome shotgun (WGS) entry which is preliminary data.</text>
</comment>
<name>A0ABD5RKU2_9EURY</name>
<dbReference type="SUPFAM" id="SSF53807">
    <property type="entry name" value="Helical backbone' metal receptor"/>
    <property type="match status" value="1"/>
</dbReference>
<dbReference type="Pfam" id="PF01497">
    <property type="entry name" value="Peripla_BP_2"/>
    <property type="match status" value="1"/>
</dbReference>
<evidence type="ECO:0000313" key="3">
    <source>
        <dbReference type="Proteomes" id="UP001596099"/>
    </source>
</evidence>
<dbReference type="Proteomes" id="UP001596099">
    <property type="component" value="Unassembled WGS sequence"/>
</dbReference>
<dbReference type="PANTHER" id="PTHR42860:SF1">
    <property type="entry name" value="VITAMIN B12-BINDING PROTEIN"/>
    <property type="match status" value="1"/>
</dbReference>
<feature type="domain" description="Fe/B12 periplasmic-binding" evidence="1">
    <location>
        <begin position="2"/>
        <end position="287"/>
    </location>
</feature>
<dbReference type="InterPro" id="IPR051030">
    <property type="entry name" value="Vitamin_B12-ABC_binding"/>
</dbReference>
<organism evidence="2 3">
    <name type="scientific">Halomarina salina</name>
    <dbReference type="NCBI Taxonomy" id="1872699"/>
    <lineage>
        <taxon>Archaea</taxon>
        <taxon>Methanobacteriati</taxon>
        <taxon>Methanobacteriota</taxon>
        <taxon>Stenosarchaea group</taxon>
        <taxon>Halobacteria</taxon>
        <taxon>Halobacteriales</taxon>
        <taxon>Natronomonadaceae</taxon>
        <taxon>Halomarina</taxon>
    </lineage>
</organism>
<keyword evidence="3" id="KW-1185">Reference proteome</keyword>
<sequence length="310" mass="33426">MNVVSLLPSATELVYALDVEPVAVSHECDWPPEAAEKPTVNRTRIDADASSGDIDAQVQAAEESGAGVYEIDRDALRAADPDLVVTQGLCDVCAVDEVVVRDAIADLDLDCEVLTLDPHSLEDVFSDLRRLGRATGREARANEVVADLRGRVDAVRERTAELSDDERPGVAVLDWLDPVMTAGHWTPELVDYAGGEYLLSAEASTPREWATVREAAPEVLVAAPCGFGLDQTRDNLGDLTDREGFADLPAVRDGRAYAMDGHHYVNRPGPRLVDTLEHLAGLLHPDRFDAPPDDVARSLADVHPEPAAGD</sequence>
<accession>A0ABD5RKU2</accession>
<evidence type="ECO:0000259" key="1">
    <source>
        <dbReference type="PROSITE" id="PS50983"/>
    </source>
</evidence>
<protein>
    <submittedName>
        <fullName evidence="2">ABC transporter substrate-binding protein</fullName>
    </submittedName>
</protein>
<dbReference type="Gene3D" id="3.40.50.1980">
    <property type="entry name" value="Nitrogenase molybdenum iron protein domain"/>
    <property type="match status" value="2"/>
</dbReference>
<gene>
    <name evidence="2" type="ORF">ACFPYI_07145</name>
</gene>
<dbReference type="PANTHER" id="PTHR42860">
    <property type="entry name" value="VITAMIN B12-BINDING PROTEIN"/>
    <property type="match status" value="1"/>
</dbReference>
<dbReference type="EMBL" id="JBHSQH010000001">
    <property type="protein sequence ID" value="MFC5971105.1"/>
    <property type="molecule type" value="Genomic_DNA"/>
</dbReference>
<dbReference type="RefSeq" id="WP_247414018.1">
    <property type="nucleotide sequence ID" value="NZ_JALLGW010000001.1"/>
</dbReference>
<proteinExistence type="predicted"/>
<dbReference type="PROSITE" id="PS50983">
    <property type="entry name" value="FE_B12_PBP"/>
    <property type="match status" value="1"/>
</dbReference>
<dbReference type="AlphaFoldDB" id="A0ABD5RKU2"/>
<dbReference type="InterPro" id="IPR002491">
    <property type="entry name" value="ABC_transptr_periplasmic_BD"/>
</dbReference>
<reference evidence="2 3" key="1">
    <citation type="journal article" date="2019" name="Int. J. Syst. Evol. Microbiol.">
        <title>The Global Catalogue of Microorganisms (GCM) 10K type strain sequencing project: providing services to taxonomists for standard genome sequencing and annotation.</title>
        <authorList>
            <consortium name="The Broad Institute Genomics Platform"/>
            <consortium name="The Broad Institute Genome Sequencing Center for Infectious Disease"/>
            <person name="Wu L."/>
            <person name="Ma J."/>
        </authorList>
    </citation>
    <scope>NUCLEOTIDE SEQUENCE [LARGE SCALE GENOMIC DNA]</scope>
    <source>
        <strain evidence="2 3">CGMCC 1.12543</strain>
    </source>
</reference>